<dbReference type="HOGENOM" id="CLU_010194_8_0_1"/>
<organism evidence="5">
    <name type="scientific">Arthroderma gypseum (strain ATCC MYA-4604 / CBS 118893)</name>
    <name type="common">Microsporum gypseum</name>
    <dbReference type="NCBI Taxonomy" id="535722"/>
    <lineage>
        <taxon>Eukaryota</taxon>
        <taxon>Fungi</taxon>
        <taxon>Dikarya</taxon>
        <taxon>Ascomycota</taxon>
        <taxon>Pezizomycotina</taxon>
        <taxon>Eurotiomycetes</taxon>
        <taxon>Eurotiomycetidae</taxon>
        <taxon>Onygenales</taxon>
        <taxon>Arthrodermataceae</taxon>
        <taxon>Nannizzia</taxon>
    </lineage>
</organism>
<evidence type="ECO:0000256" key="2">
    <source>
        <dbReference type="ARBA" id="ARBA00022857"/>
    </source>
</evidence>
<keyword evidence="5" id="KW-1185">Reference proteome</keyword>
<protein>
    <submittedName>
        <fullName evidence="4">Uncharacterized protein</fullName>
    </submittedName>
</protein>
<sequence>MPPPTDIHNPFEGPGDFTLSSDMQSTTYDFVDPTKLDFTGKVIFITGASGTLGRAAAISFAKAGASNIALAARSDLTPVRQDVEAAAQSVGRRKPKVLTLHIDVIDQKSVEMAAARVEEVFKFCDVVINYAGAASMPGKVADTDPAAWWDMIQVNLFGSYLVARSFLPLLAKGGEARYLILVSGVSAHITLPKMSSYQIAKLGVVRLAECIDKEYAEEGIICINIHPGNVFTKLIRGIFDKIPPEIKHVFTETPELSGDTLTFLTSEERSWLGGRYLSMAWDMENLMGLEEDIVEDEKLLVHLKC</sequence>
<dbReference type="RefSeq" id="XP_003173235.1">
    <property type="nucleotide sequence ID" value="XM_003173187.1"/>
</dbReference>
<dbReference type="InterPro" id="IPR002347">
    <property type="entry name" value="SDR_fam"/>
</dbReference>
<dbReference type="OMA" id="IHPGNVF"/>
<proteinExistence type="inferred from homology"/>
<evidence type="ECO:0000313" key="5">
    <source>
        <dbReference type="Proteomes" id="UP000002669"/>
    </source>
</evidence>
<keyword evidence="3" id="KW-0560">Oxidoreductase</keyword>
<name>E4UY44_ARTGP</name>
<keyword evidence="2" id="KW-0521">NADP</keyword>
<dbReference type="GO" id="GO:0016616">
    <property type="term" value="F:oxidoreductase activity, acting on the CH-OH group of donors, NAD or NADP as acceptor"/>
    <property type="evidence" value="ECO:0007669"/>
    <property type="project" value="TreeGrafter"/>
</dbReference>
<dbReference type="GeneID" id="10028514"/>
<reference evidence="5" key="1">
    <citation type="journal article" date="2012" name="MBio">
        <title>Comparative genome analysis of Trichophyton rubrum and related dermatophytes reveals candidate genes involved in infection.</title>
        <authorList>
            <person name="Martinez D.A."/>
            <person name="Oliver B.G."/>
            <person name="Graeser Y."/>
            <person name="Goldberg J.M."/>
            <person name="Li W."/>
            <person name="Martinez-Rossi N.M."/>
            <person name="Monod M."/>
            <person name="Shelest E."/>
            <person name="Barton R.C."/>
            <person name="Birch E."/>
            <person name="Brakhage A.A."/>
            <person name="Chen Z."/>
            <person name="Gurr S.J."/>
            <person name="Heiman D."/>
            <person name="Heitman J."/>
            <person name="Kosti I."/>
            <person name="Rossi A."/>
            <person name="Saif S."/>
            <person name="Samalova M."/>
            <person name="Saunders C.W."/>
            <person name="Shea T."/>
            <person name="Summerbell R.C."/>
            <person name="Xu J."/>
            <person name="Young S."/>
            <person name="Zeng Q."/>
            <person name="Birren B.W."/>
            <person name="Cuomo C.A."/>
            <person name="White T.C."/>
        </authorList>
    </citation>
    <scope>NUCLEOTIDE SEQUENCE [LARGE SCALE GENOMIC DNA]</scope>
    <source>
        <strain evidence="5">ATCC MYA-4604 / CBS 118893</strain>
    </source>
</reference>
<dbReference type="InterPro" id="IPR036291">
    <property type="entry name" value="NAD(P)-bd_dom_sf"/>
</dbReference>
<dbReference type="STRING" id="535722.E4UY44"/>
<evidence type="ECO:0000256" key="1">
    <source>
        <dbReference type="ARBA" id="ARBA00006484"/>
    </source>
</evidence>
<dbReference type="Pfam" id="PF00106">
    <property type="entry name" value="adh_short"/>
    <property type="match status" value="1"/>
</dbReference>
<gene>
    <name evidence="4" type="ORF">MGYG_05824</name>
</gene>
<dbReference type="Gene3D" id="3.40.50.720">
    <property type="entry name" value="NAD(P)-binding Rossmann-like Domain"/>
    <property type="match status" value="1"/>
</dbReference>
<dbReference type="AlphaFoldDB" id="E4UY44"/>
<dbReference type="SUPFAM" id="SSF51735">
    <property type="entry name" value="NAD(P)-binding Rossmann-fold domains"/>
    <property type="match status" value="1"/>
</dbReference>
<accession>E4UY44</accession>
<dbReference type="PRINTS" id="PR00081">
    <property type="entry name" value="GDHRDH"/>
</dbReference>
<evidence type="ECO:0000256" key="3">
    <source>
        <dbReference type="ARBA" id="ARBA00023002"/>
    </source>
</evidence>
<dbReference type="PANTHER" id="PTHR42760:SF37">
    <property type="entry name" value="CLAVALDEHYDE DEHYDROGENASE"/>
    <property type="match status" value="1"/>
</dbReference>
<dbReference type="EMBL" id="DS989825">
    <property type="protein sequence ID" value="EFR02824.1"/>
    <property type="molecule type" value="Genomic_DNA"/>
</dbReference>
<dbReference type="Proteomes" id="UP000002669">
    <property type="component" value="Unassembled WGS sequence"/>
</dbReference>
<dbReference type="VEuPathDB" id="FungiDB:MGYG_05824"/>
<evidence type="ECO:0000313" key="4">
    <source>
        <dbReference type="EMBL" id="EFR02824.1"/>
    </source>
</evidence>
<dbReference type="InParanoid" id="E4UY44"/>
<dbReference type="eggNOG" id="KOG1205">
    <property type="taxonomic scope" value="Eukaryota"/>
</dbReference>
<dbReference type="OrthoDB" id="1933717at2759"/>
<comment type="similarity">
    <text evidence="1">Belongs to the short-chain dehydrogenases/reductases (SDR) family.</text>
</comment>
<dbReference type="PANTHER" id="PTHR42760">
    <property type="entry name" value="SHORT-CHAIN DEHYDROGENASES/REDUCTASES FAMILY MEMBER"/>
    <property type="match status" value="1"/>
</dbReference>
<dbReference type="CDD" id="cd05233">
    <property type="entry name" value="SDR_c"/>
    <property type="match status" value="1"/>
</dbReference>